<keyword evidence="4 7" id="KW-0808">Transferase</keyword>
<comment type="function">
    <text evidence="2 7">Catalyzes the formation of N(7)-methylguanine at position 46 (m7G46) in tRNA.</text>
</comment>
<feature type="binding site" evidence="7">
    <location>
        <position position="108"/>
    </location>
    <ligand>
        <name>S-adenosyl-L-methionine</name>
        <dbReference type="ChEBI" id="CHEBI:59789"/>
    </ligand>
</feature>
<dbReference type="PANTHER" id="PTHR23417:SF14">
    <property type="entry name" value="PENTACOTRIPEPTIDE-REPEAT REGION OF PRORP DOMAIN-CONTAINING PROTEIN"/>
    <property type="match status" value="1"/>
</dbReference>
<dbReference type="AlphaFoldDB" id="A0A0S6W1G7"/>
<organism evidence="8">
    <name type="scientific">Candidatus Moduliflexus flocculans</name>
    <dbReference type="NCBI Taxonomy" id="1499966"/>
    <lineage>
        <taxon>Bacteria</taxon>
        <taxon>Candidatus Moduliflexota</taxon>
        <taxon>Candidatus Moduliflexia</taxon>
        <taxon>Candidatus Moduliflexales</taxon>
        <taxon>Candidatus Moduliflexaceae</taxon>
    </lineage>
</organism>
<sequence>MLDEAAIELNYHNHESAFDWQQVFGDAAPVEIEIGFGKCGFLISMAADQPDKRFVGIETSRKYYRKGIRKIQRADLTNVKLLLGEALHLLGRYIPENSLAGLHINFPDPWPKKRHAKRRLLSPEFVEVAAQRLLPAANFALATDMEAYMIDALIALRGNAQLEEIFATNSRECEMPRRYSSEYEREFFSAGKTLYYATFRKKP</sequence>
<keyword evidence="6 7" id="KW-0819">tRNA processing</keyword>
<feature type="binding site" evidence="7">
    <location>
        <position position="33"/>
    </location>
    <ligand>
        <name>S-adenosyl-L-methionine</name>
        <dbReference type="ChEBI" id="CHEBI:59789"/>
    </ligand>
</feature>
<evidence type="ECO:0000256" key="2">
    <source>
        <dbReference type="ARBA" id="ARBA00003015"/>
    </source>
</evidence>
<dbReference type="InterPro" id="IPR055361">
    <property type="entry name" value="tRNA_methyltr_TrmB_bact"/>
</dbReference>
<dbReference type="UniPathway" id="UPA00989"/>
<evidence type="ECO:0000256" key="3">
    <source>
        <dbReference type="ARBA" id="ARBA00022603"/>
    </source>
</evidence>
<reference evidence="8" key="1">
    <citation type="journal article" date="2015" name="PeerJ">
        <title>First genomic representation of candidate bacterial phylum KSB3 points to enhanced environmental sensing as a trigger of wastewater bulking.</title>
        <authorList>
            <person name="Sekiguchi Y."/>
            <person name="Ohashi A."/>
            <person name="Parks D.H."/>
            <person name="Yamauchi T."/>
            <person name="Tyson G.W."/>
            <person name="Hugenholtz P."/>
        </authorList>
    </citation>
    <scope>NUCLEOTIDE SEQUENCE [LARGE SCALE GENOMIC DNA]</scope>
</reference>
<dbReference type="PROSITE" id="PS51625">
    <property type="entry name" value="SAM_MT_TRMB"/>
    <property type="match status" value="1"/>
</dbReference>
<evidence type="ECO:0000313" key="9">
    <source>
        <dbReference type="Proteomes" id="UP000030700"/>
    </source>
</evidence>
<comment type="catalytic activity">
    <reaction evidence="1 7">
        <text>guanosine(46) in tRNA + S-adenosyl-L-methionine = N(7)-methylguanosine(46) in tRNA + S-adenosyl-L-homocysteine</text>
        <dbReference type="Rhea" id="RHEA:42708"/>
        <dbReference type="Rhea" id="RHEA-COMP:10188"/>
        <dbReference type="Rhea" id="RHEA-COMP:10189"/>
        <dbReference type="ChEBI" id="CHEBI:57856"/>
        <dbReference type="ChEBI" id="CHEBI:59789"/>
        <dbReference type="ChEBI" id="CHEBI:74269"/>
        <dbReference type="ChEBI" id="CHEBI:74480"/>
        <dbReference type="EC" id="2.1.1.33"/>
    </reaction>
</comment>
<evidence type="ECO:0000256" key="5">
    <source>
        <dbReference type="ARBA" id="ARBA00022691"/>
    </source>
</evidence>
<dbReference type="GO" id="GO:0043527">
    <property type="term" value="C:tRNA methyltransferase complex"/>
    <property type="evidence" value="ECO:0007669"/>
    <property type="project" value="TreeGrafter"/>
</dbReference>
<evidence type="ECO:0000256" key="6">
    <source>
        <dbReference type="ARBA" id="ARBA00022694"/>
    </source>
</evidence>
<keyword evidence="3 7" id="KW-0489">Methyltransferase</keyword>
<dbReference type="SUPFAM" id="SSF53335">
    <property type="entry name" value="S-adenosyl-L-methionine-dependent methyltransferases"/>
    <property type="match status" value="1"/>
</dbReference>
<feature type="binding site" evidence="7">
    <location>
        <position position="112"/>
    </location>
    <ligand>
        <name>substrate</name>
    </ligand>
</feature>
<dbReference type="EC" id="2.1.1.33" evidence="7"/>
<feature type="binding site" evidence="7">
    <location>
        <position position="85"/>
    </location>
    <ligand>
        <name>S-adenosyl-L-methionine</name>
        <dbReference type="ChEBI" id="CHEBI:59789"/>
    </ligand>
</feature>
<gene>
    <name evidence="7" type="primary">trmB</name>
    <name evidence="8" type="ORF">U14_04882</name>
</gene>
<dbReference type="InterPro" id="IPR003358">
    <property type="entry name" value="tRNA_(Gua-N-7)_MeTrfase_Trmb"/>
</dbReference>
<feature type="binding site" evidence="7">
    <location>
        <position position="144"/>
    </location>
    <ligand>
        <name>substrate</name>
    </ligand>
</feature>
<comment type="caution">
    <text evidence="7">Lacks conserved residue(s) required for the propagation of feature annotation.</text>
</comment>
<evidence type="ECO:0000313" key="8">
    <source>
        <dbReference type="EMBL" id="GAK53616.1"/>
    </source>
</evidence>
<keyword evidence="9" id="KW-1185">Reference proteome</keyword>
<dbReference type="InterPro" id="IPR029063">
    <property type="entry name" value="SAM-dependent_MTases_sf"/>
</dbReference>
<feature type="binding site" evidence="7">
    <location>
        <position position="58"/>
    </location>
    <ligand>
        <name>S-adenosyl-L-methionine</name>
        <dbReference type="ChEBI" id="CHEBI:59789"/>
    </ligand>
</feature>
<evidence type="ECO:0000256" key="1">
    <source>
        <dbReference type="ARBA" id="ARBA00000142"/>
    </source>
</evidence>
<dbReference type="Gene3D" id="3.40.50.150">
    <property type="entry name" value="Vaccinia Virus protein VP39"/>
    <property type="match status" value="1"/>
</dbReference>
<dbReference type="STRING" id="1499966.U14_04882"/>
<accession>A0A0S6W1G7</accession>
<dbReference type="NCBIfam" id="TIGR00091">
    <property type="entry name" value="tRNA (guanosine(46)-N7)-methyltransferase TrmB"/>
    <property type="match status" value="1"/>
</dbReference>
<comment type="similarity">
    <text evidence="7">Belongs to the class I-like SAM-binding methyltransferase superfamily. TrmB family.</text>
</comment>
<proteinExistence type="inferred from homology"/>
<dbReference type="EMBL" id="DF820459">
    <property type="protein sequence ID" value="GAK53616.1"/>
    <property type="molecule type" value="Genomic_DNA"/>
</dbReference>
<dbReference type="PANTHER" id="PTHR23417">
    <property type="entry name" value="3-DEOXY-D-MANNO-OCTULOSONIC-ACID TRANSFERASE/TRNA GUANINE-N 7 - -METHYLTRANSFERASE"/>
    <property type="match status" value="1"/>
</dbReference>
<dbReference type="Pfam" id="PF02390">
    <property type="entry name" value="Methyltransf_4"/>
    <property type="match status" value="1"/>
</dbReference>
<evidence type="ECO:0000256" key="7">
    <source>
        <dbReference type="HAMAP-Rule" id="MF_01057"/>
    </source>
</evidence>
<dbReference type="GO" id="GO:0008176">
    <property type="term" value="F:tRNA (guanine(46)-N7)-methyltransferase activity"/>
    <property type="evidence" value="ECO:0007669"/>
    <property type="project" value="UniProtKB-UniRule"/>
</dbReference>
<protein>
    <recommendedName>
        <fullName evidence="7">tRNA (guanine-N(7)-)-methyltransferase</fullName>
        <ecNumber evidence="7">2.1.1.33</ecNumber>
    </recommendedName>
    <alternativeName>
        <fullName evidence="7">tRNA (guanine(46)-N(7))-methyltransferase</fullName>
    </alternativeName>
    <alternativeName>
        <fullName evidence="7">tRNA(m7G46)-methyltransferase</fullName>
    </alternativeName>
</protein>
<comment type="pathway">
    <text evidence="7">tRNA modification; N(7)-methylguanine-tRNA biosynthesis.</text>
</comment>
<dbReference type="Proteomes" id="UP000030700">
    <property type="component" value="Unassembled WGS sequence"/>
</dbReference>
<dbReference type="HAMAP" id="MF_01057">
    <property type="entry name" value="tRNA_methyltr_TrmB"/>
    <property type="match status" value="1"/>
</dbReference>
<keyword evidence="5 7" id="KW-0949">S-adenosyl-L-methionine</keyword>
<name>A0A0S6W1G7_9BACT</name>
<evidence type="ECO:0000256" key="4">
    <source>
        <dbReference type="ARBA" id="ARBA00022679"/>
    </source>
</evidence>
<dbReference type="HOGENOM" id="CLU_050910_2_0_0"/>